<reference evidence="6 7" key="1">
    <citation type="journal article" date="2022" name="J. Am. Chem. Soc.">
        <title>Biosynthesis of Guanitoxin Enables Global Environmental Detection in Freshwater Cyanobacteria.</title>
        <authorList>
            <person name="Lima S.T."/>
            <person name="Fallon T.R."/>
            <person name="Cordoza J.L."/>
            <person name="Chekan J.R."/>
            <person name="Delbaje E."/>
            <person name="Hopiavuori A.R."/>
            <person name="Alvarenga D.O."/>
            <person name="Wood S.M."/>
            <person name="Luhavaya H."/>
            <person name="Baumgartner J.T."/>
            <person name="Dorr F.A."/>
            <person name="Etchegaray A."/>
            <person name="Pinto E."/>
            <person name="McKinnie S.M.K."/>
            <person name="Fiore M.F."/>
            <person name="Moore B.S."/>
        </authorList>
    </citation>
    <scope>NUCLEOTIDE SEQUENCE [LARGE SCALE GENOMIC DNA]</scope>
    <source>
        <strain evidence="6 7">ITEP-024</strain>
    </source>
</reference>
<dbReference type="InterPro" id="IPR012334">
    <property type="entry name" value="Pectin_lyas_fold"/>
</dbReference>
<dbReference type="InterPro" id="IPR022441">
    <property type="entry name" value="Para_beta_helix_rpt-2"/>
</dbReference>
<dbReference type="PANTHER" id="PTHR22990">
    <property type="entry name" value="F-BOX ONLY PROTEIN"/>
    <property type="match status" value="1"/>
</dbReference>
<keyword evidence="4" id="KW-0732">Signal</keyword>
<gene>
    <name evidence="6" type="ORF">K2F26_05510</name>
</gene>
<dbReference type="EMBL" id="CP080598">
    <property type="protein sequence ID" value="QYX32809.1"/>
    <property type="molecule type" value="Genomic_DNA"/>
</dbReference>
<feature type="domain" description="Carbohydrate-binding/sugar hydrolysis" evidence="5">
    <location>
        <begin position="92"/>
        <end position="222"/>
    </location>
</feature>
<evidence type="ECO:0000259" key="5">
    <source>
        <dbReference type="SMART" id="SM00722"/>
    </source>
</evidence>
<keyword evidence="7" id="KW-1185">Reference proteome</keyword>
<comment type="pathway">
    <text evidence="1">Protein modification; protein ubiquitination.</text>
</comment>
<keyword evidence="3" id="KW-0833">Ubl conjugation pathway</keyword>
<feature type="chain" id="PRO_5045384378" evidence="4">
    <location>
        <begin position="31"/>
        <end position="411"/>
    </location>
</feature>
<keyword evidence="2" id="KW-0677">Repeat</keyword>
<evidence type="ECO:0000256" key="2">
    <source>
        <dbReference type="ARBA" id="ARBA00022737"/>
    </source>
</evidence>
<dbReference type="Pfam" id="PF07602">
    <property type="entry name" value="DUF1565"/>
    <property type="match status" value="1"/>
</dbReference>
<dbReference type="SMART" id="SM00722">
    <property type="entry name" value="CASH"/>
    <property type="match status" value="1"/>
</dbReference>
<evidence type="ECO:0000256" key="3">
    <source>
        <dbReference type="ARBA" id="ARBA00022786"/>
    </source>
</evidence>
<dbReference type="InterPro" id="IPR011459">
    <property type="entry name" value="DUF1565"/>
</dbReference>
<organism evidence="6 7">
    <name type="scientific">Sphaerospermopsis torques-reginae ITEP-024</name>
    <dbReference type="NCBI Taxonomy" id="984208"/>
    <lineage>
        <taxon>Bacteria</taxon>
        <taxon>Bacillati</taxon>
        <taxon>Cyanobacteriota</taxon>
        <taxon>Cyanophyceae</taxon>
        <taxon>Nostocales</taxon>
        <taxon>Aphanizomenonaceae</taxon>
        <taxon>Sphaerospermopsis</taxon>
        <taxon>Sphaerospermopsis torques-reginae</taxon>
    </lineage>
</organism>
<protein>
    <submittedName>
        <fullName evidence="6">DUF1565 domain-containing protein</fullName>
    </submittedName>
</protein>
<proteinExistence type="predicted"/>
<evidence type="ECO:0000256" key="4">
    <source>
        <dbReference type="SAM" id="SignalP"/>
    </source>
</evidence>
<evidence type="ECO:0000313" key="6">
    <source>
        <dbReference type="EMBL" id="QYX32809.1"/>
    </source>
</evidence>
<dbReference type="InterPro" id="IPR051550">
    <property type="entry name" value="SCF-Subunits/Alg-Epimerases"/>
</dbReference>
<feature type="signal peptide" evidence="4">
    <location>
        <begin position="1"/>
        <end position="30"/>
    </location>
</feature>
<dbReference type="PANTHER" id="PTHR22990:SF15">
    <property type="entry name" value="F-BOX ONLY PROTEIN 10"/>
    <property type="match status" value="1"/>
</dbReference>
<dbReference type="SMART" id="SM00710">
    <property type="entry name" value="PbH1"/>
    <property type="match status" value="6"/>
</dbReference>
<dbReference type="Proteomes" id="UP000826540">
    <property type="component" value="Chromosome"/>
</dbReference>
<dbReference type="Gene3D" id="2.160.20.10">
    <property type="entry name" value="Single-stranded right-handed beta-helix, Pectin lyase-like"/>
    <property type="match status" value="1"/>
</dbReference>
<accession>A0ABX8X2A4</accession>
<dbReference type="NCBIfam" id="TIGR03804">
    <property type="entry name" value="para_beta_helix"/>
    <property type="match status" value="4"/>
</dbReference>
<name>A0ABX8X2A4_9CYAN</name>
<evidence type="ECO:0000313" key="7">
    <source>
        <dbReference type="Proteomes" id="UP000826540"/>
    </source>
</evidence>
<dbReference type="InterPro" id="IPR011050">
    <property type="entry name" value="Pectin_lyase_fold/virulence"/>
</dbReference>
<sequence length="411" mass="43669">MISQFRTKTSVLATTLAICSSLTVTFPTQAQLPPVAQVIYVDPVSGVNTAEAGKSVTSPYKTITFALSQAQSGTVIQLAPGNYSGESFPILLKPGITLRGDELTKGKTVVISGGGFYLSRTFARQNITILAEQDTTITGVTVTNTNQRGTGIWVESTNPTIKNNTFTNNFREGVFVTGTGNPQVENNQFVENSANGISLTKSSQGEIRNNLFQNNGFGLAIGETSTPSVTENQIVQNKDGMVITESAKPLVRNNVIQNNKRDGIVLTLNASPDLGTNDNPGGNVIADNGRYNIYNATKNNTIYAFGNNVDGSRIVGSVEIGKNLVPSADSTPISSTDPNIALLQKWELTPTSCTSATQVVIIMMSGKQYCVMPHPDLTAKTYEYNQATGSLKAVANPSIRSSQKKPGGGSL</sequence>
<dbReference type="SUPFAM" id="SSF51126">
    <property type="entry name" value="Pectin lyase-like"/>
    <property type="match status" value="1"/>
</dbReference>
<dbReference type="InterPro" id="IPR006633">
    <property type="entry name" value="Carb-bd_sugar_hydrolysis-dom"/>
</dbReference>
<dbReference type="InterPro" id="IPR006626">
    <property type="entry name" value="PbH1"/>
</dbReference>
<evidence type="ECO:0000256" key="1">
    <source>
        <dbReference type="ARBA" id="ARBA00004906"/>
    </source>
</evidence>